<evidence type="ECO:0000256" key="2">
    <source>
        <dbReference type="ARBA" id="ARBA00022723"/>
    </source>
</evidence>
<organism evidence="11">
    <name type="scientific">Campylobacter fetus</name>
    <dbReference type="NCBI Taxonomy" id="196"/>
    <lineage>
        <taxon>Bacteria</taxon>
        <taxon>Pseudomonadati</taxon>
        <taxon>Campylobacterota</taxon>
        <taxon>Epsilonproteobacteria</taxon>
        <taxon>Campylobacterales</taxon>
        <taxon>Campylobacteraceae</taxon>
        <taxon>Campylobacter</taxon>
    </lineage>
</organism>
<dbReference type="GO" id="GO:0046872">
    <property type="term" value="F:metal ion binding"/>
    <property type="evidence" value="ECO:0007669"/>
    <property type="project" value="UniProtKB-UniRule"/>
</dbReference>
<dbReference type="RefSeq" id="WP_065844200.1">
    <property type="nucleotide sequence ID" value="NZ_AABUZP020000026.1"/>
</dbReference>
<evidence type="ECO:0000256" key="5">
    <source>
        <dbReference type="ARBA" id="ARBA00022842"/>
    </source>
</evidence>
<dbReference type="InterPro" id="IPR002729">
    <property type="entry name" value="CRISPR-assoc_Cas1"/>
</dbReference>
<dbReference type="EMBL" id="AACCXM010000014">
    <property type="protein sequence ID" value="EAK0469416.1"/>
    <property type="molecule type" value="Genomic_DNA"/>
</dbReference>
<comment type="function">
    <text evidence="9">CRISPR (clustered regularly interspaced short palindromic repeat), is an adaptive immune system that provides protection against mobile genetic elements (viruses, transposable elements and conjugative plasmids). CRISPR clusters contain spacers, sequences complementary to antecedent mobile elements, and target invading nucleic acids. CRISPR clusters are transcribed and processed into CRISPR RNA (crRNA). Acts as a dsDNA endonuclease. Involved in the integration of spacer DNA into the CRISPR cassette.</text>
</comment>
<keyword evidence="6 9" id="KW-0051">Antiviral defense</keyword>
<keyword evidence="8 9" id="KW-0464">Manganese</keyword>
<protein>
    <recommendedName>
        <fullName evidence="9">CRISPR-associated endonuclease Cas1</fullName>
        <ecNumber evidence="9">3.1.-.-</ecNumber>
    </recommendedName>
</protein>
<dbReference type="GO" id="GO:0051607">
    <property type="term" value="P:defense response to virus"/>
    <property type="evidence" value="ECO:0007669"/>
    <property type="project" value="UniProtKB-UniRule"/>
</dbReference>
<comment type="caution">
    <text evidence="11">The sequence shown here is derived from an EMBL/GenBank/DDBJ whole genome shotgun (WGS) entry which is preliminary data.</text>
</comment>
<keyword evidence="4 9" id="KW-0378">Hydrolase</keyword>
<feature type="binding site" evidence="9">
    <location>
        <position position="157"/>
    </location>
    <ligand>
        <name>Mn(2+)</name>
        <dbReference type="ChEBI" id="CHEBI:29035"/>
    </ligand>
</feature>
<comment type="similarity">
    <text evidence="9">Belongs to the CRISPR-associated endonuclease Cas1 family.</text>
</comment>
<comment type="cofactor">
    <cofactor evidence="9">
        <name>Mg(2+)</name>
        <dbReference type="ChEBI" id="CHEBI:18420"/>
    </cofactor>
    <cofactor evidence="9">
        <name>Mn(2+)</name>
        <dbReference type="ChEBI" id="CHEBI:29035"/>
    </cofactor>
</comment>
<keyword evidence="3 9" id="KW-0255">Endonuclease</keyword>
<gene>
    <name evidence="11" type="primary">cas1b</name>
    <name evidence="9" type="synonym">cas1</name>
    <name evidence="11" type="ORF">AAH24_08640</name>
    <name evidence="10" type="ORF">BVH53_08550</name>
</gene>
<dbReference type="GO" id="GO:0004520">
    <property type="term" value="F:DNA endonuclease activity"/>
    <property type="evidence" value="ECO:0007669"/>
    <property type="project" value="InterPro"/>
</dbReference>
<dbReference type="GO" id="GO:0043571">
    <property type="term" value="P:maintenance of CRISPR repeat elements"/>
    <property type="evidence" value="ECO:0007669"/>
    <property type="project" value="UniProtKB-UniRule"/>
</dbReference>
<evidence type="ECO:0000256" key="8">
    <source>
        <dbReference type="ARBA" id="ARBA00023211"/>
    </source>
</evidence>
<evidence type="ECO:0000313" key="10">
    <source>
        <dbReference type="EMBL" id="EAI5408737.1"/>
    </source>
</evidence>
<feature type="binding site" evidence="9">
    <location>
        <position position="222"/>
    </location>
    <ligand>
        <name>Mn(2+)</name>
        <dbReference type="ChEBI" id="CHEBI:29035"/>
    </ligand>
</feature>
<dbReference type="Gene3D" id="1.20.120.920">
    <property type="entry name" value="CRISPR-associated endonuclease Cas1, C-terminal domain"/>
    <property type="match status" value="1"/>
</dbReference>
<dbReference type="InterPro" id="IPR019858">
    <property type="entry name" value="CRISPR-assoc_Cas1_HMARI/TNEAP"/>
</dbReference>
<dbReference type="GO" id="GO:0003677">
    <property type="term" value="F:DNA binding"/>
    <property type="evidence" value="ECO:0007669"/>
    <property type="project" value="UniProtKB-KW"/>
</dbReference>
<dbReference type="NCBIfam" id="TIGR03641">
    <property type="entry name" value="cas1_HMARI"/>
    <property type="match status" value="1"/>
</dbReference>
<dbReference type="Pfam" id="PF01867">
    <property type="entry name" value="Cas_Cas1"/>
    <property type="match status" value="1"/>
</dbReference>
<keyword evidence="7 9" id="KW-0238">DNA-binding</keyword>
<evidence type="ECO:0000256" key="7">
    <source>
        <dbReference type="ARBA" id="ARBA00023125"/>
    </source>
</evidence>
<evidence type="ECO:0000256" key="1">
    <source>
        <dbReference type="ARBA" id="ARBA00022722"/>
    </source>
</evidence>
<evidence type="ECO:0000256" key="9">
    <source>
        <dbReference type="HAMAP-Rule" id="MF_01470"/>
    </source>
</evidence>
<dbReference type="EC" id="3.1.-.-" evidence="9"/>
<dbReference type="HAMAP" id="MF_01470">
    <property type="entry name" value="Cas1"/>
    <property type="match status" value="1"/>
</dbReference>
<evidence type="ECO:0000313" key="11">
    <source>
        <dbReference type="EMBL" id="EAK0469416.1"/>
    </source>
</evidence>
<dbReference type="PANTHER" id="PTHR43219:SF1">
    <property type="entry name" value="CRISPR-ASSOCIATED ENDONUCLEASE CAS1"/>
    <property type="match status" value="1"/>
</dbReference>
<dbReference type="Gene3D" id="3.100.10.20">
    <property type="entry name" value="CRISPR-associated endonuclease Cas1, N-terminal domain"/>
    <property type="match status" value="1"/>
</dbReference>
<name>A0A5L8QTZ2_CAMFE</name>
<dbReference type="Proteomes" id="UP000557842">
    <property type="component" value="Unassembled WGS sequence"/>
</dbReference>
<dbReference type="PANTHER" id="PTHR43219">
    <property type="entry name" value="CRISPR-ASSOCIATED ENDONUCLEASE CAS1"/>
    <property type="match status" value="1"/>
</dbReference>
<dbReference type="EMBL" id="AABQDW010000022">
    <property type="protein sequence ID" value="EAI5408737.1"/>
    <property type="molecule type" value="Genomic_DNA"/>
</dbReference>
<evidence type="ECO:0000256" key="6">
    <source>
        <dbReference type="ARBA" id="ARBA00023118"/>
    </source>
</evidence>
<dbReference type="InterPro" id="IPR042211">
    <property type="entry name" value="CRISPR-assoc_Cas1_N"/>
</dbReference>
<evidence type="ECO:0000313" key="12">
    <source>
        <dbReference type="Proteomes" id="UP000557842"/>
    </source>
</evidence>
<evidence type="ECO:0000256" key="3">
    <source>
        <dbReference type="ARBA" id="ARBA00022759"/>
    </source>
</evidence>
<keyword evidence="5 9" id="KW-0460">Magnesium</keyword>
<sequence>MSKLHTRYIFSMGELSRKDNSLAFKNEKGTIYIPIAGIREIYCMNEVSINSKLLDFLAKNGITIHFFNYYGNYSGSFYPKKHLISGRVIISQVEALANRMIVVKSIVKGIALNMHEVLYHYYRHGKTELKPLLDYLKFRVSNMLINANTIPQIMFIEGQIWSKFYDSFELFLDESFSLGKRVKRPPDNPMNAMISFGNSLLYTKTISAIYQTHLEQSISYLHESSDARFSLSLDLSEVFKPIIVFKTVFELVNLKKINIKKHFEKKIDFCLLNESGRKIFVESFEERLNEPFLHSKLNRKISYKTALKLEGYKLIKFICESREFVPFSLKDKQ</sequence>
<comment type="subunit">
    <text evidence="9">Homodimer, forms a heterotetramer with a Cas2 homodimer.</text>
</comment>
<dbReference type="NCBIfam" id="TIGR00287">
    <property type="entry name" value="cas1"/>
    <property type="match status" value="1"/>
</dbReference>
<proteinExistence type="inferred from homology"/>
<dbReference type="InterPro" id="IPR042206">
    <property type="entry name" value="CRISPR-assoc_Cas1_C"/>
</dbReference>
<reference evidence="11 12" key="1">
    <citation type="submission" date="2018-05" db="EMBL/GenBank/DDBJ databases">
        <authorList>
            <consortium name="PulseNet: The National Subtyping Network for Foodborne Disease Surveillance"/>
            <person name="Tarr C.L."/>
            <person name="Trees E."/>
            <person name="Katz L.S."/>
            <person name="Carleton-Romer H.A."/>
            <person name="Stroika S."/>
            <person name="Kucerova Z."/>
            <person name="Roache K.F."/>
            <person name="Sabol A.L."/>
            <person name="Besser J."/>
            <person name="Gerner-Smidt P."/>
        </authorList>
    </citation>
    <scope>NUCLEOTIDE SEQUENCE</scope>
    <source>
        <strain evidence="10 12">2016D-0221</strain>
        <strain evidence="11">D4313</strain>
    </source>
</reference>
<dbReference type="GO" id="GO:0016787">
    <property type="term" value="F:hydrolase activity"/>
    <property type="evidence" value="ECO:0007669"/>
    <property type="project" value="UniProtKB-KW"/>
</dbReference>
<accession>A0A5L8QTZ2</accession>
<keyword evidence="1 9" id="KW-0540">Nuclease</keyword>
<feature type="binding site" evidence="9">
    <location>
        <position position="237"/>
    </location>
    <ligand>
        <name>Mn(2+)</name>
        <dbReference type="ChEBI" id="CHEBI:29035"/>
    </ligand>
</feature>
<keyword evidence="2 9" id="KW-0479">Metal-binding</keyword>
<dbReference type="AlphaFoldDB" id="A0A5L8QTZ2"/>
<evidence type="ECO:0000256" key="4">
    <source>
        <dbReference type="ARBA" id="ARBA00022801"/>
    </source>
</evidence>